<comment type="caution">
    <text evidence="2">The sequence shown here is derived from an EMBL/GenBank/DDBJ whole genome shotgun (WGS) entry which is preliminary data.</text>
</comment>
<organism evidence="2 3">
    <name type="scientific">Ilex paraguariensis</name>
    <name type="common">yerba mate</name>
    <dbReference type="NCBI Taxonomy" id="185542"/>
    <lineage>
        <taxon>Eukaryota</taxon>
        <taxon>Viridiplantae</taxon>
        <taxon>Streptophyta</taxon>
        <taxon>Embryophyta</taxon>
        <taxon>Tracheophyta</taxon>
        <taxon>Spermatophyta</taxon>
        <taxon>Magnoliopsida</taxon>
        <taxon>eudicotyledons</taxon>
        <taxon>Gunneridae</taxon>
        <taxon>Pentapetalae</taxon>
        <taxon>asterids</taxon>
        <taxon>campanulids</taxon>
        <taxon>Aquifoliales</taxon>
        <taxon>Aquifoliaceae</taxon>
        <taxon>Ilex</taxon>
    </lineage>
</organism>
<evidence type="ECO:0000313" key="3">
    <source>
        <dbReference type="Proteomes" id="UP001642360"/>
    </source>
</evidence>
<feature type="domain" description="F-box" evidence="1">
    <location>
        <begin position="7"/>
        <end position="49"/>
    </location>
</feature>
<dbReference type="Proteomes" id="UP001642360">
    <property type="component" value="Unassembled WGS sequence"/>
</dbReference>
<dbReference type="CDD" id="cd22162">
    <property type="entry name" value="F-box_AtSKIP3-like"/>
    <property type="match status" value="1"/>
</dbReference>
<dbReference type="Pfam" id="PF00646">
    <property type="entry name" value="F-box"/>
    <property type="match status" value="1"/>
</dbReference>
<dbReference type="PANTHER" id="PTHR32278:SF111">
    <property type="entry name" value="F-BOX PROTEIN PP2-B12-RELATED"/>
    <property type="match status" value="1"/>
</dbReference>
<evidence type="ECO:0000313" key="2">
    <source>
        <dbReference type="EMBL" id="CAK9173806.1"/>
    </source>
</evidence>
<protein>
    <recommendedName>
        <fullName evidence="1">F-box domain-containing protein</fullName>
    </recommendedName>
</protein>
<gene>
    <name evidence="2" type="ORF">ILEXP_LOCUS43535</name>
</gene>
<dbReference type="PANTHER" id="PTHR32278">
    <property type="entry name" value="F-BOX DOMAIN-CONTAINING PROTEIN"/>
    <property type="match status" value="1"/>
</dbReference>
<dbReference type="InterPro" id="IPR001810">
    <property type="entry name" value="F-box_dom"/>
</dbReference>
<dbReference type="Gene3D" id="1.20.1280.50">
    <property type="match status" value="1"/>
</dbReference>
<dbReference type="SUPFAM" id="SSF81383">
    <property type="entry name" value="F-box domain"/>
    <property type="match status" value="1"/>
</dbReference>
<dbReference type="InterPro" id="IPR036047">
    <property type="entry name" value="F-box-like_dom_sf"/>
</dbReference>
<dbReference type="EMBL" id="CAUOFW020006214">
    <property type="protein sequence ID" value="CAK9173806.1"/>
    <property type="molecule type" value="Genomic_DNA"/>
</dbReference>
<name>A0ABC8TWC6_9AQUA</name>
<sequence length="93" mass="10060">MNGVSGFSLLPEGCISEIIALTSPRDACRASAISSAFKLAAESDSVWEKFLPSDYPEIISRSVSPVVYSTKKELYFLLCDTPILLDGSNLIRG</sequence>
<proteinExistence type="predicted"/>
<reference evidence="2 3" key="1">
    <citation type="submission" date="2024-02" db="EMBL/GenBank/DDBJ databases">
        <authorList>
            <person name="Vignale AGUSTIN F."/>
            <person name="Sosa J E."/>
            <person name="Modenutti C."/>
        </authorList>
    </citation>
    <scope>NUCLEOTIDE SEQUENCE [LARGE SCALE GENOMIC DNA]</scope>
</reference>
<keyword evidence="3" id="KW-1185">Reference proteome</keyword>
<accession>A0ABC8TWC6</accession>
<dbReference type="AlphaFoldDB" id="A0ABC8TWC6"/>
<evidence type="ECO:0000259" key="1">
    <source>
        <dbReference type="Pfam" id="PF00646"/>
    </source>
</evidence>